<organism evidence="1 2">
    <name type="scientific">Paractinoplanes bogorensis</name>
    <dbReference type="NCBI Taxonomy" id="1610840"/>
    <lineage>
        <taxon>Bacteria</taxon>
        <taxon>Bacillati</taxon>
        <taxon>Actinomycetota</taxon>
        <taxon>Actinomycetes</taxon>
        <taxon>Micromonosporales</taxon>
        <taxon>Micromonosporaceae</taxon>
        <taxon>Paractinoplanes</taxon>
    </lineage>
</organism>
<name>A0ABS5YWT3_9ACTN</name>
<dbReference type="RefSeq" id="WP_215792166.1">
    <property type="nucleotide sequence ID" value="NZ_JAHKKG010000010.1"/>
</dbReference>
<sequence length="757" mass="84262">MLSLAPPLYVINGVSLMRDSEDEEQYYYAPIEPRLALRRNPLTGAEVPVLKLFKFTSPDGDRAGILVFDTTLGLRPDEQADIVAELESLAGLRRPPRLSPLPLTGGTVRLIMLGREPGVPSAQPVTPATTADDFVAAVSHSVSPALYGDNRAIFSVALKPDGVAIVEAAMRGDIMPLGVIYDLEFLALRPAFRFTIDADWERVQDHFEQTVGSSSMLHEVKVSEIVDSLVEAQVIKIDVATFVPDDEDDAAVIDQRDELLDELKGMILEKFFVPSLDPITQKTDGWDQTAHGISSLRKAFHSGGADGLFTFRRQKVERTDERTFKADVTSSTTIRRSIHPQAHLQGLSGLVGVLGLDIDDFIEAVTPDPFFEKRTVEVSALADFAADGISRITVRVRYGSEQHDVALTATGQTGTVVFDSIVERGVVRRAVEVDFTVSFTGADTSERPAQLQSAPRTYTTDHVEVIARDLYTVTPIPIRFLPAGLLTEFPQIEVQLRYADKTHAIAQDDVVRLDEQAPAATWRQFQMDPELTGFDYRIRYHGGGLSDRQTDWRRADSEEVVVRHPAANRVPVTVVAPGVFDGLRFVFVDLFYRDPDTALVTEYNVQFDKDNRGLRQVAVETAANHPFLLSYRVTLLREDGDLIEIPESMTRQRRVIVQLEPTAHRVVEVRPDGTPFAATELRELIADLSYEGGDGKFHRLFAFPAHDAPAEFFEYDFPDGETGEYQIVVERRFQNGLSVRSAPVRTDRRQFIVPAQS</sequence>
<proteinExistence type="predicted"/>
<evidence type="ECO:0000313" key="1">
    <source>
        <dbReference type="EMBL" id="MBU2667907.1"/>
    </source>
</evidence>
<dbReference type="EMBL" id="JAHKKG010000010">
    <property type="protein sequence ID" value="MBU2667907.1"/>
    <property type="molecule type" value="Genomic_DNA"/>
</dbReference>
<dbReference type="Proteomes" id="UP001519654">
    <property type="component" value="Unassembled WGS sequence"/>
</dbReference>
<accession>A0ABS5YWT3</accession>
<evidence type="ECO:0000313" key="2">
    <source>
        <dbReference type="Proteomes" id="UP001519654"/>
    </source>
</evidence>
<protein>
    <submittedName>
        <fullName evidence="1">Uncharacterized protein</fullName>
    </submittedName>
</protein>
<reference evidence="1 2" key="1">
    <citation type="submission" date="2021-06" db="EMBL/GenBank/DDBJ databases">
        <title>Actinoplanes lichenicola sp. nov., and Actinoplanes ovalisporus sp. nov., isolated from lichen in Thailand.</title>
        <authorList>
            <person name="Saeng-In P."/>
            <person name="Kanchanasin P."/>
            <person name="Yuki M."/>
            <person name="Kudo T."/>
            <person name="Ohkuma M."/>
            <person name="Phongsopitanun W."/>
            <person name="Tanasupawat S."/>
        </authorList>
    </citation>
    <scope>NUCLEOTIDE SEQUENCE [LARGE SCALE GENOMIC DNA]</scope>
    <source>
        <strain evidence="1 2">NBRC 110975</strain>
    </source>
</reference>
<gene>
    <name evidence="1" type="ORF">KOI35_30790</name>
</gene>
<comment type="caution">
    <text evidence="1">The sequence shown here is derived from an EMBL/GenBank/DDBJ whole genome shotgun (WGS) entry which is preliminary data.</text>
</comment>
<keyword evidence="2" id="KW-1185">Reference proteome</keyword>